<evidence type="ECO:0000256" key="6">
    <source>
        <dbReference type="ARBA" id="ARBA00023157"/>
    </source>
</evidence>
<dbReference type="GO" id="GO:0005886">
    <property type="term" value="C:plasma membrane"/>
    <property type="evidence" value="ECO:0007669"/>
    <property type="project" value="UniProtKB-SubCell"/>
</dbReference>
<name>A0A3B3SLZ2_9TELE</name>
<evidence type="ECO:0000256" key="8">
    <source>
        <dbReference type="ARBA" id="ARBA00023288"/>
    </source>
</evidence>
<dbReference type="Pfam" id="PF00021">
    <property type="entry name" value="UPAR_LY6"/>
    <property type="match status" value="1"/>
</dbReference>
<evidence type="ECO:0000256" key="5">
    <source>
        <dbReference type="ARBA" id="ARBA00023136"/>
    </source>
</evidence>
<comment type="subcellular location">
    <subcellularLocation>
        <location evidence="1">Cell membrane</location>
        <topology evidence="1">Lipid-anchor</topology>
        <topology evidence="1">GPI-anchor</topology>
    </subcellularLocation>
</comment>
<dbReference type="GO" id="GO:0035036">
    <property type="term" value="P:sperm-egg recognition"/>
    <property type="evidence" value="ECO:0007669"/>
    <property type="project" value="TreeGrafter"/>
</dbReference>
<evidence type="ECO:0000256" key="7">
    <source>
        <dbReference type="ARBA" id="ARBA00023180"/>
    </source>
</evidence>
<feature type="chain" id="PRO_5017454222" evidence="10">
    <location>
        <begin position="21"/>
        <end position="129"/>
    </location>
</feature>
<dbReference type="GeneID" id="111842810"/>
<dbReference type="OrthoDB" id="5962859at2759"/>
<dbReference type="PANTHER" id="PTHR47613">
    <property type="entry name" value="SPERM ACROSOME MEMBRANE-ASSOCIATED PROTEIN 4"/>
    <property type="match status" value="1"/>
</dbReference>
<dbReference type="SUPFAM" id="SSF57302">
    <property type="entry name" value="Snake toxin-like"/>
    <property type="match status" value="1"/>
</dbReference>
<dbReference type="KEGG" id="pki:111842810"/>
<evidence type="ECO:0000256" key="10">
    <source>
        <dbReference type="SAM" id="SignalP"/>
    </source>
</evidence>
<keyword evidence="8" id="KW-0449">Lipoprotein</keyword>
<feature type="signal peptide" evidence="10">
    <location>
        <begin position="1"/>
        <end position="20"/>
    </location>
</feature>
<keyword evidence="7" id="KW-0325">Glycoprotein</keyword>
<sequence>MNRILCGVFALGLVLAVAQAQLQCYKCDIGFFGACITTTTTCQNNNEMCFSGVGSAASFIKLSMKGCLAVGSCNQTSDVAFGSNSTIYKMTKTCCSTNLCNLAPRGAYGSFLSIALVTLTGAMITKALV</sequence>
<organism evidence="12 13">
    <name type="scientific">Paramormyrops kingsleyae</name>
    <dbReference type="NCBI Taxonomy" id="1676925"/>
    <lineage>
        <taxon>Eukaryota</taxon>
        <taxon>Metazoa</taxon>
        <taxon>Chordata</taxon>
        <taxon>Craniata</taxon>
        <taxon>Vertebrata</taxon>
        <taxon>Euteleostomi</taxon>
        <taxon>Actinopterygii</taxon>
        <taxon>Neopterygii</taxon>
        <taxon>Teleostei</taxon>
        <taxon>Osteoglossocephala</taxon>
        <taxon>Osteoglossomorpha</taxon>
        <taxon>Osteoglossiformes</taxon>
        <taxon>Mormyridae</taxon>
        <taxon>Paramormyrops</taxon>
    </lineage>
</organism>
<reference evidence="12" key="1">
    <citation type="submission" date="2025-08" db="UniProtKB">
        <authorList>
            <consortium name="Ensembl"/>
        </authorList>
    </citation>
    <scope>IDENTIFICATION</scope>
</reference>
<keyword evidence="5" id="KW-0472">Membrane</keyword>
<dbReference type="Proteomes" id="UP000261540">
    <property type="component" value="Unplaced"/>
</dbReference>
<evidence type="ECO:0000256" key="9">
    <source>
        <dbReference type="ARBA" id="ARBA00029446"/>
    </source>
</evidence>
<accession>A0A3B3SLZ2</accession>
<dbReference type="STRING" id="1676925.ENSPKIP00000031071"/>
<feature type="domain" description="UPAR/Ly6" evidence="11">
    <location>
        <begin position="21"/>
        <end position="101"/>
    </location>
</feature>
<keyword evidence="13" id="KW-1185">Reference proteome</keyword>
<dbReference type="PANTHER" id="PTHR47613:SF1">
    <property type="entry name" value="SPERM ACROSOME MEMBRANE-ASSOCIATED PROTEIN 4"/>
    <property type="match status" value="1"/>
</dbReference>
<evidence type="ECO:0000256" key="1">
    <source>
        <dbReference type="ARBA" id="ARBA00004609"/>
    </source>
</evidence>
<dbReference type="GO" id="GO:0098552">
    <property type="term" value="C:side of membrane"/>
    <property type="evidence" value="ECO:0007669"/>
    <property type="project" value="UniProtKB-KW"/>
</dbReference>
<dbReference type="InterPro" id="IPR046354">
    <property type="entry name" value="SPACA4/Bouncer"/>
</dbReference>
<comment type="similarity">
    <text evidence="9">Belongs to the SPACA4/bouncer family.</text>
</comment>
<keyword evidence="4 10" id="KW-0732">Signal</keyword>
<evidence type="ECO:0000313" key="12">
    <source>
        <dbReference type="Ensembl" id="ENSPKIP00000031071.1"/>
    </source>
</evidence>
<dbReference type="RefSeq" id="XP_023665591.1">
    <property type="nucleotide sequence ID" value="XM_023809823.2"/>
</dbReference>
<evidence type="ECO:0000259" key="11">
    <source>
        <dbReference type="Pfam" id="PF00021"/>
    </source>
</evidence>
<proteinExistence type="inferred from homology"/>
<dbReference type="InterPro" id="IPR016054">
    <property type="entry name" value="LY6_UPA_recep-like"/>
</dbReference>
<keyword evidence="6" id="KW-1015">Disulfide bond</keyword>
<dbReference type="Ensembl" id="ENSPKIT00000011910.1">
    <property type="protein sequence ID" value="ENSPKIP00000031071.1"/>
    <property type="gene ID" value="ENSPKIG00000011715.1"/>
</dbReference>
<dbReference type="AlphaFoldDB" id="A0A3B3SLZ2"/>
<evidence type="ECO:0000256" key="4">
    <source>
        <dbReference type="ARBA" id="ARBA00022729"/>
    </source>
</evidence>
<evidence type="ECO:0000256" key="3">
    <source>
        <dbReference type="ARBA" id="ARBA00022622"/>
    </source>
</evidence>
<evidence type="ECO:0000313" key="13">
    <source>
        <dbReference type="Proteomes" id="UP000261540"/>
    </source>
</evidence>
<reference evidence="12" key="2">
    <citation type="submission" date="2025-09" db="UniProtKB">
        <authorList>
            <consortium name="Ensembl"/>
        </authorList>
    </citation>
    <scope>IDENTIFICATION</scope>
</reference>
<dbReference type="Gene3D" id="2.10.60.10">
    <property type="entry name" value="CD59"/>
    <property type="match status" value="1"/>
</dbReference>
<protein>
    <submittedName>
        <fullName evidence="12">Lymphocyte antigen-6, epidermis</fullName>
    </submittedName>
</protein>
<dbReference type="InterPro" id="IPR045860">
    <property type="entry name" value="Snake_toxin-like_sf"/>
</dbReference>
<evidence type="ECO:0000256" key="2">
    <source>
        <dbReference type="ARBA" id="ARBA00022475"/>
    </source>
</evidence>
<keyword evidence="2" id="KW-1003">Cell membrane</keyword>
<dbReference type="GeneTree" id="ENSGT00510000049347"/>
<keyword evidence="3" id="KW-0336">GPI-anchor</keyword>